<accession>A0A9D1YXA2</accession>
<evidence type="ECO:0000313" key="2">
    <source>
        <dbReference type="EMBL" id="HIY66780.1"/>
    </source>
</evidence>
<dbReference type="InterPro" id="IPR013216">
    <property type="entry name" value="Methyltransf_11"/>
</dbReference>
<sequence>MDQVERDRWIQDYYAKQFSEADRLVTRSANGQLEFVRVQQLVSARLDRHSRVLDVGGGTGVHAQWLAGTGHTVCMVDPVPEQVAIANRVSSQIQALVGDARDLQFDDESFDAVLLLGPLYHLQERGDRVRAWQEALRVLTPGGIVFGAGISRAAAALKMVFARSFRDIPAEALIDLLENGSDSKQAPTTGFPGGHHHTAVELAGEATDAGFENVVTVGIEGPAGLGLEMLAPTKALVSAGNVIADAAQSAPPIADLSPHLMSIGTKPLNTTS</sequence>
<proteinExistence type="predicted"/>
<reference evidence="2" key="2">
    <citation type="submission" date="2021-04" db="EMBL/GenBank/DDBJ databases">
        <authorList>
            <person name="Gilroy R."/>
        </authorList>
    </citation>
    <scope>NUCLEOTIDE SEQUENCE</scope>
    <source>
        <strain evidence="2">ChiGjej1B1-98</strain>
    </source>
</reference>
<dbReference type="Pfam" id="PF08241">
    <property type="entry name" value="Methyltransf_11"/>
    <property type="match status" value="1"/>
</dbReference>
<organism evidence="2 3">
    <name type="scientific">Candidatus Agrococcus pullicola</name>
    <dbReference type="NCBI Taxonomy" id="2838429"/>
    <lineage>
        <taxon>Bacteria</taxon>
        <taxon>Bacillati</taxon>
        <taxon>Actinomycetota</taxon>
        <taxon>Actinomycetes</taxon>
        <taxon>Micrococcales</taxon>
        <taxon>Microbacteriaceae</taxon>
        <taxon>Agrococcus</taxon>
    </lineage>
</organism>
<dbReference type="EMBL" id="DXDC01000328">
    <property type="protein sequence ID" value="HIY66780.1"/>
    <property type="molecule type" value="Genomic_DNA"/>
</dbReference>
<dbReference type="GO" id="GO:0032259">
    <property type="term" value="P:methylation"/>
    <property type="evidence" value="ECO:0007669"/>
    <property type="project" value="UniProtKB-KW"/>
</dbReference>
<comment type="caution">
    <text evidence="2">The sequence shown here is derived from an EMBL/GenBank/DDBJ whole genome shotgun (WGS) entry which is preliminary data.</text>
</comment>
<evidence type="ECO:0000259" key="1">
    <source>
        <dbReference type="Pfam" id="PF08241"/>
    </source>
</evidence>
<dbReference type="GO" id="GO:0008757">
    <property type="term" value="F:S-adenosylmethionine-dependent methyltransferase activity"/>
    <property type="evidence" value="ECO:0007669"/>
    <property type="project" value="InterPro"/>
</dbReference>
<dbReference type="AlphaFoldDB" id="A0A9D1YXA2"/>
<keyword evidence="2" id="KW-0808">Transferase</keyword>
<dbReference type="Gene3D" id="3.40.50.150">
    <property type="entry name" value="Vaccinia Virus protein VP39"/>
    <property type="match status" value="1"/>
</dbReference>
<keyword evidence="2" id="KW-0489">Methyltransferase</keyword>
<dbReference type="SUPFAM" id="SSF53335">
    <property type="entry name" value="S-adenosyl-L-methionine-dependent methyltransferases"/>
    <property type="match status" value="1"/>
</dbReference>
<dbReference type="Proteomes" id="UP000824005">
    <property type="component" value="Unassembled WGS sequence"/>
</dbReference>
<reference evidence="2" key="1">
    <citation type="journal article" date="2021" name="PeerJ">
        <title>Extensive microbial diversity within the chicken gut microbiome revealed by metagenomics and culture.</title>
        <authorList>
            <person name="Gilroy R."/>
            <person name="Ravi A."/>
            <person name="Getino M."/>
            <person name="Pursley I."/>
            <person name="Horton D.L."/>
            <person name="Alikhan N.F."/>
            <person name="Baker D."/>
            <person name="Gharbi K."/>
            <person name="Hall N."/>
            <person name="Watson M."/>
            <person name="Adriaenssens E.M."/>
            <person name="Foster-Nyarko E."/>
            <person name="Jarju S."/>
            <person name="Secka A."/>
            <person name="Antonio M."/>
            <person name="Oren A."/>
            <person name="Chaudhuri R.R."/>
            <person name="La Ragione R."/>
            <person name="Hildebrand F."/>
            <person name="Pallen M.J."/>
        </authorList>
    </citation>
    <scope>NUCLEOTIDE SEQUENCE</scope>
    <source>
        <strain evidence="2">ChiGjej1B1-98</strain>
    </source>
</reference>
<dbReference type="CDD" id="cd02440">
    <property type="entry name" value="AdoMet_MTases"/>
    <property type="match status" value="1"/>
</dbReference>
<evidence type="ECO:0000313" key="3">
    <source>
        <dbReference type="Proteomes" id="UP000824005"/>
    </source>
</evidence>
<dbReference type="InterPro" id="IPR029063">
    <property type="entry name" value="SAM-dependent_MTases_sf"/>
</dbReference>
<gene>
    <name evidence="2" type="ORF">H9830_10945</name>
</gene>
<protein>
    <submittedName>
        <fullName evidence="2">Class I SAM-dependent methyltransferase</fullName>
    </submittedName>
</protein>
<feature type="domain" description="Methyltransferase type 11" evidence="1">
    <location>
        <begin position="53"/>
        <end position="146"/>
    </location>
</feature>
<name>A0A9D1YXA2_9MICO</name>
<dbReference type="PANTHER" id="PTHR43464">
    <property type="entry name" value="METHYLTRANSFERASE"/>
    <property type="match status" value="1"/>
</dbReference>